<organism evidence="1 2">
    <name type="scientific">Neophaeococcomyces mojaviensis</name>
    <dbReference type="NCBI Taxonomy" id="3383035"/>
    <lineage>
        <taxon>Eukaryota</taxon>
        <taxon>Fungi</taxon>
        <taxon>Dikarya</taxon>
        <taxon>Ascomycota</taxon>
        <taxon>Pezizomycotina</taxon>
        <taxon>Eurotiomycetes</taxon>
        <taxon>Chaetothyriomycetidae</taxon>
        <taxon>Chaetothyriales</taxon>
        <taxon>Chaetothyriales incertae sedis</taxon>
        <taxon>Neophaeococcomyces</taxon>
    </lineage>
</organism>
<name>A0ACC3AAJ8_9EURO</name>
<evidence type="ECO:0000313" key="2">
    <source>
        <dbReference type="Proteomes" id="UP001172386"/>
    </source>
</evidence>
<protein>
    <submittedName>
        <fullName evidence="1">Uncharacterized protein</fullName>
    </submittedName>
</protein>
<evidence type="ECO:0000313" key="1">
    <source>
        <dbReference type="EMBL" id="KAJ9658346.1"/>
    </source>
</evidence>
<accession>A0ACC3AAJ8</accession>
<reference evidence="1" key="1">
    <citation type="submission" date="2022-10" db="EMBL/GenBank/DDBJ databases">
        <title>Culturing micro-colonial fungi from biological soil crusts in the Mojave desert and describing Neophaeococcomyces mojavensis, and introducing the new genera and species Taxawa tesnikishii.</title>
        <authorList>
            <person name="Kurbessoian T."/>
            <person name="Stajich J.E."/>
        </authorList>
    </citation>
    <scope>NUCLEOTIDE SEQUENCE</scope>
    <source>
        <strain evidence="1">JES_112</strain>
    </source>
</reference>
<keyword evidence="2" id="KW-1185">Reference proteome</keyword>
<dbReference type="EMBL" id="JAPDRQ010000052">
    <property type="protein sequence ID" value="KAJ9658346.1"/>
    <property type="molecule type" value="Genomic_DNA"/>
</dbReference>
<gene>
    <name evidence="1" type="ORF">H2198_003776</name>
</gene>
<dbReference type="Proteomes" id="UP001172386">
    <property type="component" value="Unassembled WGS sequence"/>
</dbReference>
<comment type="caution">
    <text evidence="1">The sequence shown here is derived from an EMBL/GenBank/DDBJ whole genome shotgun (WGS) entry which is preliminary data.</text>
</comment>
<sequence>MSAVIYVSYPRTEDSTFDIDYYLNTHMKIVQQHWGPHGLKSWNVIQFEEGDPSGMHVQCIMYWESKEAFTKAYALGIPEVHQDLKHYSNTPPVRWVGKNLLQG</sequence>
<proteinExistence type="predicted"/>